<protein>
    <recommendedName>
        <fullName evidence="6">S-protein homolog</fullName>
    </recommendedName>
</protein>
<proteinExistence type="inferred from homology"/>
<comment type="similarity">
    <text evidence="2 6">Belongs to the plant self-incompatibility (S1) protein family.</text>
</comment>
<dbReference type="EMBL" id="JAAARO010000018">
    <property type="protein sequence ID" value="KAF5731424.1"/>
    <property type="molecule type" value="Genomic_DNA"/>
</dbReference>
<evidence type="ECO:0000256" key="1">
    <source>
        <dbReference type="ARBA" id="ARBA00004613"/>
    </source>
</evidence>
<evidence type="ECO:0000256" key="4">
    <source>
        <dbReference type="ARBA" id="ARBA00022525"/>
    </source>
</evidence>
<feature type="chain" id="PRO_5029935163" description="S-protein homolog" evidence="6">
    <location>
        <begin position="22"/>
        <end position="142"/>
    </location>
</feature>
<evidence type="ECO:0000256" key="6">
    <source>
        <dbReference type="RuleBase" id="RU367044"/>
    </source>
</evidence>
<keyword evidence="8" id="KW-1185">Reference proteome</keyword>
<name>A0A7J7CB68_TRIWF</name>
<sequence>MEQNTKLTMLFQFSIILLALAAVTSEAISFGPKFHVHIVNGFKTDALHSHCKSKDDDLGMRQTNPGQEYEWSFRINFWGTTLYYCSFWWNGGRHQNDVFWVKDQFLNDYCGEKNCIWKAQEDGIYLFSAINGKFEFWYKWDK</sequence>
<gene>
    <name evidence="7" type="ORF">HS088_TW18G00101</name>
</gene>
<evidence type="ECO:0000256" key="2">
    <source>
        <dbReference type="ARBA" id="ARBA00005581"/>
    </source>
</evidence>
<dbReference type="GO" id="GO:0005576">
    <property type="term" value="C:extracellular region"/>
    <property type="evidence" value="ECO:0007669"/>
    <property type="project" value="UniProtKB-SubCell"/>
</dbReference>
<dbReference type="PANTHER" id="PTHR31232:SF164">
    <property type="entry name" value="S-PROTEIN HOMOLOG"/>
    <property type="match status" value="1"/>
</dbReference>
<comment type="subcellular location">
    <subcellularLocation>
        <location evidence="1 6">Secreted</location>
    </subcellularLocation>
</comment>
<dbReference type="Pfam" id="PF05938">
    <property type="entry name" value="Self-incomp_S1"/>
    <property type="match status" value="1"/>
</dbReference>
<accession>A0A7J7CB68</accession>
<comment type="caution">
    <text evidence="7">The sequence shown here is derived from an EMBL/GenBank/DDBJ whole genome shotgun (WGS) entry which is preliminary data.</text>
</comment>
<dbReference type="PANTHER" id="PTHR31232">
    <property type="match status" value="1"/>
</dbReference>
<reference evidence="7 8" key="1">
    <citation type="journal article" date="2020" name="Nat. Commun.">
        <title>Genome of Tripterygium wilfordii and identification of cytochrome P450 involved in triptolide biosynthesis.</title>
        <authorList>
            <person name="Tu L."/>
            <person name="Su P."/>
            <person name="Zhang Z."/>
            <person name="Gao L."/>
            <person name="Wang J."/>
            <person name="Hu T."/>
            <person name="Zhou J."/>
            <person name="Zhang Y."/>
            <person name="Zhao Y."/>
            <person name="Liu Y."/>
            <person name="Song Y."/>
            <person name="Tong Y."/>
            <person name="Lu Y."/>
            <person name="Yang J."/>
            <person name="Xu C."/>
            <person name="Jia M."/>
            <person name="Peters R.J."/>
            <person name="Huang L."/>
            <person name="Gao W."/>
        </authorList>
    </citation>
    <scope>NUCLEOTIDE SEQUENCE [LARGE SCALE GENOMIC DNA]</scope>
    <source>
        <strain evidence="8">cv. XIE 37</strain>
        <tissue evidence="7">Leaf</tissue>
    </source>
</reference>
<keyword evidence="5 6" id="KW-0732">Signal</keyword>
<dbReference type="OrthoDB" id="1727555at2759"/>
<dbReference type="InterPro" id="IPR010264">
    <property type="entry name" value="Self-incomp_S1"/>
</dbReference>
<keyword evidence="4 6" id="KW-0964">Secreted</keyword>
<dbReference type="InParanoid" id="A0A7J7CB68"/>
<dbReference type="AlphaFoldDB" id="A0A7J7CB68"/>
<dbReference type="GO" id="GO:0060320">
    <property type="term" value="P:rejection of self pollen"/>
    <property type="evidence" value="ECO:0007669"/>
    <property type="project" value="UniProtKB-KW"/>
</dbReference>
<organism evidence="7 8">
    <name type="scientific">Tripterygium wilfordii</name>
    <name type="common">Thunder God vine</name>
    <dbReference type="NCBI Taxonomy" id="458696"/>
    <lineage>
        <taxon>Eukaryota</taxon>
        <taxon>Viridiplantae</taxon>
        <taxon>Streptophyta</taxon>
        <taxon>Embryophyta</taxon>
        <taxon>Tracheophyta</taxon>
        <taxon>Spermatophyta</taxon>
        <taxon>Magnoliopsida</taxon>
        <taxon>eudicotyledons</taxon>
        <taxon>Gunneridae</taxon>
        <taxon>Pentapetalae</taxon>
        <taxon>rosids</taxon>
        <taxon>fabids</taxon>
        <taxon>Celastrales</taxon>
        <taxon>Celastraceae</taxon>
        <taxon>Tripterygium</taxon>
    </lineage>
</organism>
<feature type="signal peptide" evidence="6">
    <location>
        <begin position="1"/>
        <end position="21"/>
    </location>
</feature>
<evidence type="ECO:0000313" key="7">
    <source>
        <dbReference type="EMBL" id="KAF5731424.1"/>
    </source>
</evidence>
<evidence type="ECO:0000256" key="3">
    <source>
        <dbReference type="ARBA" id="ARBA00022471"/>
    </source>
</evidence>
<evidence type="ECO:0000256" key="5">
    <source>
        <dbReference type="ARBA" id="ARBA00022729"/>
    </source>
</evidence>
<evidence type="ECO:0000313" key="8">
    <source>
        <dbReference type="Proteomes" id="UP000593562"/>
    </source>
</evidence>
<keyword evidence="3 6" id="KW-0713">Self-incompatibility</keyword>
<dbReference type="Proteomes" id="UP000593562">
    <property type="component" value="Unassembled WGS sequence"/>
</dbReference>